<dbReference type="InterPro" id="IPR036527">
    <property type="entry name" value="SCP2_sterol-bd_dom_sf"/>
</dbReference>
<name>A0ABS0N6N3_9SPHN</name>
<evidence type="ECO:0000313" key="3">
    <source>
        <dbReference type="Proteomes" id="UP000602442"/>
    </source>
</evidence>
<keyword evidence="3" id="KW-1185">Reference proteome</keyword>
<dbReference type="RefSeq" id="WP_407647635.1">
    <property type="nucleotide sequence ID" value="NZ_CAWPTA010000009.1"/>
</dbReference>
<dbReference type="Gene3D" id="3.30.1050.10">
    <property type="entry name" value="SCP2 sterol-binding domain"/>
    <property type="match status" value="1"/>
</dbReference>
<comment type="caution">
    <text evidence="2">The sequence shown here is derived from an EMBL/GenBank/DDBJ whole genome shotgun (WGS) entry which is preliminary data.</text>
</comment>
<proteinExistence type="predicted"/>
<accession>A0ABS0N6N3</accession>
<dbReference type="Pfam" id="PF02036">
    <property type="entry name" value="SCP2"/>
    <property type="match status" value="1"/>
</dbReference>
<gene>
    <name evidence="2" type="ORF">I5L03_12775</name>
</gene>
<protein>
    <submittedName>
        <fullName evidence="2">SCP2 sterol-binding domain-containing protein</fullName>
    </submittedName>
</protein>
<evidence type="ECO:0000259" key="1">
    <source>
        <dbReference type="Pfam" id="PF02036"/>
    </source>
</evidence>
<organism evidence="2 3">
    <name type="scientific">Aurantiacibacter sediminis</name>
    <dbReference type="NCBI Taxonomy" id="2793064"/>
    <lineage>
        <taxon>Bacteria</taxon>
        <taxon>Pseudomonadati</taxon>
        <taxon>Pseudomonadota</taxon>
        <taxon>Alphaproteobacteria</taxon>
        <taxon>Sphingomonadales</taxon>
        <taxon>Erythrobacteraceae</taxon>
        <taxon>Aurantiacibacter</taxon>
    </lineage>
</organism>
<sequence length="73" mass="8055">MLGKVTLGRKRQHRRQPPDYTIILTRETFESMPLGTLDPQQEMMQGGLTIDAASACCEAFSRGVGRSTRSASI</sequence>
<dbReference type="InterPro" id="IPR003033">
    <property type="entry name" value="SCP2_sterol-bd_dom"/>
</dbReference>
<reference evidence="2 3" key="1">
    <citation type="submission" date="2020-11" db="EMBL/GenBank/DDBJ databases">
        <title>Erythrobacter sediminis sp. nov., a marine bacterium from a tidal flat of Garorim Bay.</title>
        <authorList>
            <person name="Kim D."/>
            <person name="Yoo Y."/>
            <person name="Kim J.-J."/>
        </authorList>
    </citation>
    <scope>NUCLEOTIDE SEQUENCE [LARGE SCALE GENOMIC DNA]</scope>
    <source>
        <strain evidence="2 3">JGD-13</strain>
    </source>
</reference>
<evidence type="ECO:0000313" key="2">
    <source>
        <dbReference type="EMBL" id="MBH5323456.1"/>
    </source>
</evidence>
<dbReference type="EMBL" id="JAEANY010000004">
    <property type="protein sequence ID" value="MBH5323456.1"/>
    <property type="molecule type" value="Genomic_DNA"/>
</dbReference>
<dbReference type="SUPFAM" id="SSF55718">
    <property type="entry name" value="SCP-like"/>
    <property type="match status" value="1"/>
</dbReference>
<feature type="domain" description="SCP2" evidence="1">
    <location>
        <begin position="12"/>
        <end position="51"/>
    </location>
</feature>
<dbReference type="Proteomes" id="UP000602442">
    <property type="component" value="Unassembled WGS sequence"/>
</dbReference>